<sequence>MMFSHTSMSALPTSSAIEPVVRASSPMPPGYTFVPKGDPYLTRHCRRQTQEAHQVVYVVVDDKKKQIGIRVPIHIQASVKRSEIETRSTRKQLVRKSDESLEKHFREAILARFPRIPHDELPKIIHRATAKGKGRVGRTGTIGMDGKVRLAVQAHIRHTKTDYDGLLRNGTEREEARRLTLQKALDILKEWGPIPKKKQTPERTRKQTPAKPAQKTEDETAASKAVVPTNAAAEAGRQDDNTPTTTDTETEIMDEPQPKRKLKASSPDKAARQVKFASPLATAISVEAVVRQSKQATRQQAKRQRHNGKRHRAKSRLAQKRKAAQA</sequence>
<evidence type="ECO:0000256" key="1">
    <source>
        <dbReference type="SAM" id="MobiDB-lite"/>
    </source>
</evidence>
<dbReference type="PANTHER" id="PTHR38113:SF2">
    <property type="entry name" value="DUF2293 DOMAIN-CONTAINING PROTEIN"/>
    <property type="match status" value="1"/>
</dbReference>
<dbReference type="Pfam" id="PF10056">
    <property type="entry name" value="DUF2293"/>
    <property type="match status" value="1"/>
</dbReference>
<evidence type="ECO:0000313" key="4">
    <source>
        <dbReference type="Proteomes" id="UP000054516"/>
    </source>
</evidence>
<evidence type="ECO:0000313" key="3">
    <source>
        <dbReference type="EMBL" id="GAP89973.2"/>
    </source>
</evidence>
<feature type="region of interest" description="Disordered" evidence="1">
    <location>
        <begin position="292"/>
        <end position="326"/>
    </location>
</feature>
<gene>
    <name evidence="3" type="ORF">SAMD00023353_4400820</name>
</gene>
<reference evidence="3" key="1">
    <citation type="submission" date="2016-03" db="EMBL/GenBank/DDBJ databases">
        <title>Draft genome sequence of Rosellinia necatrix.</title>
        <authorList>
            <person name="Kanematsu S."/>
        </authorList>
    </citation>
    <scope>NUCLEOTIDE SEQUENCE [LARGE SCALE GENOMIC DNA]</scope>
    <source>
        <strain evidence="3">W97</strain>
    </source>
</reference>
<name>A0A1W2TNL7_ROSNE</name>
<feature type="domain" description="DUF2293" evidence="2">
    <location>
        <begin position="108"/>
        <end position="192"/>
    </location>
</feature>
<proteinExistence type="predicted"/>
<dbReference type="OMA" id="TEIMDEP"/>
<protein>
    <submittedName>
        <fullName evidence="3">Putative alanine and arginine rich protein</fullName>
    </submittedName>
</protein>
<keyword evidence="4" id="KW-1185">Reference proteome</keyword>
<dbReference type="PANTHER" id="PTHR38113">
    <property type="match status" value="1"/>
</dbReference>
<dbReference type="Proteomes" id="UP000054516">
    <property type="component" value="Unassembled WGS sequence"/>
</dbReference>
<dbReference type="OrthoDB" id="5381833at2759"/>
<organism evidence="3">
    <name type="scientific">Rosellinia necatrix</name>
    <name type="common">White root-rot fungus</name>
    <dbReference type="NCBI Taxonomy" id="77044"/>
    <lineage>
        <taxon>Eukaryota</taxon>
        <taxon>Fungi</taxon>
        <taxon>Dikarya</taxon>
        <taxon>Ascomycota</taxon>
        <taxon>Pezizomycotina</taxon>
        <taxon>Sordariomycetes</taxon>
        <taxon>Xylariomycetidae</taxon>
        <taxon>Xylariales</taxon>
        <taxon>Xylariaceae</taxon>
        <taxon>Rosellinia</taxon>
    </lineage>
</organism>
<feature type="compositionally biased region" description="Basic residues" evidence="1">
    <location>
        <begin position="300"/>
        <end position="326"/>
    </location>
</feature>
<dbReference type="AlphaFoldDB" id="A0A1W2TNL7"/>
<feature type="region of interest" description="Disordered" evidence="1">
    <location>
        <begin position="192"/>
        <end position="278"/>
    </location>
</feature>
<dbReference type="InterPro" id="IPR018744">
    <property type="entry name" value="DUF2293"/>
</dbReference>
<dbReference type="EMBL" id="DF977489">
    <property type="protein sequence ID" value="GAP89973.2"/>
    <property type="molecule type" value="Genomic_DNA"/>
</dbReference>
<accession>A0A1W2TNL7</accession>
<evidence type="ECO:0000259" key="2">
    <source>
        <dbReference type="Pfam" id="PF10056"/>
    </source>
</evidence>